<keyword evidence="5" id="KW-0560">Oxidoreductase</keyword>
<evidence type="ECO:0000313" key="11">
    <source>
        <dbReference type="Proteomes" id="UP001152795"/>
    </source>
</evidence>
<organism evidence="10 11">
    <name type="scientific">Paramuricea clavata</name>
    <name type="common">Red gorgonian</name>
    <name type="synonym">Violescent sea-whip</name>
    <dbReference type="NCBI Taxonomy" id="317549"/>
    <lineage>
        <taxon>Eukaryota</taxon>
        <taxon>Metazoa</taxon>
        <taxon>Cnidaria</taxon>
        <taxon>Anthozoa</taxon>
        <taxon>Octocorallia</taxon>
        <taxon>Malacalcyonacea</taxon>
        <taxon>Plexauridae</taxon>
        <taxon>Paramuricea</taxon>
    </lineage>
</organism>
<comment type="caution">
    <text evidence="10">The sequence shown here is derived from an EMBL/GenBank/DDBJ whole genome shotgun (WGS) entry which is preliminary data.</text>
</comment>
<keyword evidence="3" id="KW-0500">Molybdenum</keyword>
<gene>
    <name evidence="10" type="ORF">PACLA_8A046757</name>
</gene>
<dbReference type="FunFam" id="3.30.365.10:FF:000001">
    <property type="entry name" value="Xanthine dehydrogenase oxidase"/>
    <property type="match status" value="1"/>
</dbReference>
<keyword evidence="4" id="KW-0408">Iron</keyword>
<dbReference type="SUPFAM" id="SSF56003">
    <property type="entry name" value="Molybdenum cofactor-binding domain"/>
    <property type="match status" value="1"/>
</dbReference>
<evidence type="ECO:0000256" key="1">
    <source>
        <dbReference type="ARBA" id="ARBA00001924"/>
    </source>
</evidence>
<feature type="domain" description="Aldehyde oxidase/xanthine dehydrogenase first molybdopterin binding" evidence="9">
    <location>
        <begin position="69"/>
        <end position="229"/>
    </location>
</feature>
<evidence type="ECO:0000259" key="8">
    <source>
        <dbReference type="Pfam" id="PF01315"/>
    </source>
</evidence>
<evidence type="ECO:0000313" key="10">
    <source>
        <dbReference type="EMBL" id="CAB4029763.1"/>
    </source>
</evidence>
<keyword evidence="11" id="KW-1185">Reference proteome</keyword>
<feature type="domain" description="Aldehyde oxidase/xanthine dehydrogenase a/b hammerhead" evidence="8">
    <location>
        <begin position="3"/>
        <end position="45"/>
    </location>
</feature>
<comment type="similarity">
    <text evidence="2">Belongs to the xanthine dehydrogenase family.</text>
</comment>
<feature type="non-terminal residue" evidence="10">
    <location>
        <position position="1"/>
    </location>
</feature>
<proteinExistence type="inferred from homology"/>
<name>A0A6S7KNS5_PARCT</name>
<evidence type="ECO:0000256" key="7">
    <source>
        <dbReference type="ARBA" id="ARBA00034078"/>
    </source>
</evidence>
<dbReference type="InterPro" id="IPR036856">
    <property type="entry name" value="Ald_Oxase/Xan_DH_a/b_sf"/>
</dbReference>
<evidence type="ECO:0000256" key="5">
    <source>
        <dbReference type="ARBA" id="ARBA00023002"/>
    </source>
</evidence>
<evidence type="ECO:0000256" key="3">
    <source>
        <dbReference type="ARBA" id="ARBA00022505"/>
    </source>
</evidence>
<evidence type="ECO:0000256" key="6">
    <source>
        <dbReference type="ARBA" id="ARBA00023014"/>
    </source>
</evidence>
<dbReference type="SUPFAM" id="SSF54665">
    <property type="entry name" value="CO dehydrogenase molybdoprotein N-domain-like"/>
    <property type="match status" value="1"/>
</dbReference>
<dbReference type="Pfam" id="PF01315">
    <property type="entry name" value="Ald_Xan_dh_C"/>
    <property type="match status" value="1"/>
</dbReference>
<dbReference type="InterPro" id="IPR037165">
    <property type="entry name" value="AldOxase/xan_DH_Mopterin-bd_sf"/>
</dbReference>
<dbReference type="InterPro" id="IPR008274">
    <property type="entry name" value="AldOxase/xan_DH_MoCoBD1"/>
</dbReference>
<dbReference type="AlphaFoldDB" id="A0A6S7KNS5"/>
<accession>A0A6S7KNS5</accession>
<dbReference type="GO" id="GO:0005506">
    <property type="term" value="F:iron ion binding"/>
    <property type="evidence" value="ECO:0007669"/>
    <property type="project" value="InterPro"/>
</dbReference>
<dbReference type="InterPro" id="IPR000674">
    <property type="entry name" value="Ald_Oxase/Xan_DH_a/b"/>
</dbReference>
<comment type="cofactor">
    <cofactor evidence="7">
        <name>[2Fe-2S] cluster</name>
        <dbReference type="ChEBI" id="CHEBI:190135"/>
    </cofactor>
</comment>
<dbReference type="PANTHER" id="PTHR11908:SF132">
    <property type="entry name" value="ALDEHYDE OXIDASE 1-RELATED"/>
    <property type="match status" value="1"/>
</dbReference>
<dbReference type="GO" id="GO:0051537">
    <property type="term" value="F:2 iron, 2 sulfur cluster binding"/>
    <property type="evidence" value="ECO:0007669"/>
    <property type="project" value="UniProtKB-KW"/>
</dbReference>
<dbReference type="PANTHER" id="PTHR11908">
    <property type="entry name" value="XANTHINE DEHYDROGENASE"/>
    <property type="match status" value="1"/>
</dbReference>
<comment type="cofactor">
    <cofactor evidence="1">
        <name>Mo-molybdopterin</name>
        <dbReference type="ChEBI" id="CHEBI:71302"/>
    </cofactor>
</comment>
<dbReference type="Gene3D" id="3.30.365.10">
    <property type="entry name" value="Aldehyde oxidase/xanthine dehydrogenase, molybdopterin binding domain"/>
    <property type="match status" value="2"/>
</dbReference>
<dbReference type="OrthoDB" id="8300278at2759"/>
<evidence type="ECO:0000259" key="9">
    <source>
        <dbReference type="Pfam" id="PF02738"/>
    </source>
</evidence>
<dbReference type="GO" id="GO:0016491">
    <property type="term" value="F:oxidoreductase activity"/>
    <property type="evidence" value="ECO:0007669"/>
    <property type="project" value="UniProtKB-KW"/>
</dbReference>
<dbReference type="Pfam" id="PF02738">
    <property type="entry name" value="MoCoBD_1"/>
    <property type="match status" value="1"/>
</dbReference>
<dbReference type="Proteomes" id="UP001152795">
    <property type="component" value="Unassembled WGS sequence"/>
</dbReference>
<keyword evidence="4" id="KW-0479">Metal-binding</keyword>
<evidence type="ECO:0000256" key="4">
    <source>
        <dbReference type="ARBA" id="ARBA00022714"/>
    </source>
</evidence>
<dbReference type="EMBL" id="CACRXK020016390">
    <property type="protein sequence ID" value="CAB4029763.1"/>
    <property type="molecule type" value="Genomic_DNA"/>
</dbReference>
<keyword evidence="4" id="KW-0001">2Fe-2S</keyword>
<dbReference type="InterPro" id="IPR016208">
    <property type="entry name" value="Ald_Oxase/xanthine_DH-like"/>
</dbReference>
<sequence length="239" mass="25974">MFNTKEKIFCDGDVDYAGQAVGLIIANTQSLADEAAEKVKITYTDCKTPIISIQDAIEASSFFSEQIVDQVFGDPDREMASSAHVISGEISLGTQHHIHMETHACLCIPGEEELEVYAATQYIDATQMAIAQVLNIPAKSVQVTCKRCGGAYGGKAIRGSVNSTACAVAAYVMNRPVRLRMNFKTNMEMVGKRFPYLAKYKVGVTSEGLLKAVDLTYYTACGNATTDSLLAYFSVMMDN</sequence>
<reference evidence="10" key="1">
    <citation type="submission" date="2020-04" db="EMBL/GenBank/DDBJ databases">
        <authorList>
            <person name="Alioto T."/>
            <person name="Alioto T."/>
            <person name="Gomez Garrido J."/>
        </authorList>
    </citation>
    <scope>NUCLEOTIDE SEQUENCE</scope>
    <source>
        <strain evidence="10">A484AB</strain>
    </source>
</reference>
<evidence type="ECO:0000256" key="2">
    <source>
        <dbReference type="ARBA" id="ARBA00006849"/>
    </source>
</evidence>
<dbReference type="Gene3D" id="3.90.1170.50">
    <property type="entry name" value="Aldehyde oxidase/xanthine dehydrogenase, a/b hammerhead"/>
    <property type="match status" value="1"/>
</dbReference>
<protein>
    <submittedName>
        <fullName evidence="10">Xanthine dehydrogenase-like</fullName>
    </submittedName>
</protein>
<keyword evidence="6" id="KW-0411">Iron-sulfur</keyword>